<comment type="function">
    <text evidence="5">Binds to 23S rRNA.</text>
</comment>
<keyword evidence="3 5" id="KW-0687">Ribonucleoprotein</keyword>
<evidence type="ECO:0000256" key="4">
    <source>
        <dbReference type="ARBA" id="ARBA00035287"/>
    </source>
</evidence>
<sequence length="136" mass="15856">MSENTKNSTKNEKAGYDISGKLVAQQNSATFARYKNLISTNSVNSMADLIKYPVITQKTYFGLVKNRQYTFDVDPRLTKPQIKKLFEKLFNVTIISINTHIPPRHKLRVGFSQGYRPLYKRIIITLKEEQFINFEY</sequence>
<evidence type="ECO:0000256" key="2">
    <source>
        <dbReference type="ARBA" id="ARBA00022980"/>
    </source>
</evidence>
<organism evidence="6">
    <name type="scientific">Lobochlamys culleus</name>
    <dbReference type="NCBI Taxonomy" id="51693"/>
    <lineage>
        <taxon>Eukaryota</taxon>
        <taxon>Viridiplantae</taxon>
        <taxon>Chlorophyta</taxon>
        <taxon>core chlorophytes</taxon>
        <taxon>Chlorophyceae</taxon>
        <taxon>CS clade</taxon>
        <taxon>Chlamydomonadales</taxon>
        <taxon>Chlamydomonadaceae</taxon>
        <taxon>Lobochlamys</taxon>
    </lineage>
</organism>
<dbReference type="GO" id="GO:0009507">
    <property type="term" value="C:chloroplast"/>
    <property type="evidence" value="ECO:0007669"/>
    <property type="project" value="UniProtKB-SubCell"/>
</dbReference>
<reference evidence="6" key="1">
    <citation type="journal article" date="2015" name="BMC Evol. Biol.">
        <title>Chloroplast phylogenomic analysis of chlorophyte green algae identifies a novel lineage sister to the Sphaeropleales (Chlorophyceae).</title>
        <authorList>
            <person name="Lemieux C."/>
            <person name="Vincent A.T."/>
            <person name="Labarre A."/>
            <person name="Otis C."/>
            <person name="Turmel M."/>
        </authorList>
    </citation>
    <scope>NUCLEOTIDE SEQUENCE</scope>
</reference>
<dbReference type="InterPro" id="IPR013025">
    <property type="entry name" value="Ribosomal_uL23-like"/>
</dbReference>
<accession>A0A0S2IDC8</accession>
<dbReference type="Gene3D" id="3.30.70.330">
    <property type="match status" value="1"/>
</dbReference>
<dbReference type="PANTHER" id="PTHR11620">
    <property type="entry name" value="60S RIBOSOMAL PROTEIN L23A"/>
    <property type="match status" value="1"/>
</dbReference>
<protein>
    <recommendedName>
        <fullName evidence="4 5">Large ribosomal subunit protein uL23c</fullName>
    </recommendedName>
</protein>
<dbReference type="AlphaFoldDB" id="A0A0S2IDC8"/>
<dbReference type="SUPFAM" id="SSF54189">
    <property type="entry name" value="Ribosomal proteins S24e, L23 and L15e"/>
    <property type="match status" value="1"/>
</dbReference>
<dbReference type="GO" id="GO:1990904">
    <property type="term" value="C:ribonucleoprotein complex"/>
    <property type="evidence" value="ECO:0007669"/>
    <property type="project" value="UniProtKB-KW"/>
</dbReference>
<dbReference type="GO" id="GO:0006412">
    <property type="term" value="P:translation"/>
    <property type="evidence" value="ECO:0007669"/>
    <property type="project" value="UniProtKB-UniRule"/>
</dbReference>
<dbReference type="Pfam" id="PF00276">
    <property type="entry name" value="Ribosomal_L23"/>
    <property type="match status" value="1"/>
</dbReference>
<comment type="subcellular location">
    <subcellularLocation>
        <location evidence="5">Plastid</location>
        <location evidence="5">Chloroplast</location>
    </subcellularLocation>
</comment>
<keyword evidence="2 5" id="KW-0689">Ribosomal protein</keyword>
<evidence type="ECO:0000256" key="5">
    <source>
        <dbReference type="HAMAP-Rule" id="MF_01369"/>
    </source>
</evidence>
<dbReference type="HAMAP" id="MF_01369_B">
    <property type="entry name" value="Ribosomal_uL23_B"/>
    <property type="match status" value="1"/>
</dbReference>
<dbReference type="GO" id="GO:0019843">
    <property type="term" value="F:rRNA binding"/>
    <property type="evidence" value="ECO:0007669"/>
    <property type="project" value="UniProtKB-UniRule"/>
</dbReference>
<dbReference type="InterPro" id="IPR012677">
    <property type="entry name" value="Nucleotide-bd_a/b_plait_sf"/>
</dbReference>
<keyword evidence="6" id="KW-0150">Chloroplast</keyword>
<comment type="similarity">
    <text evidence="1 5">Belongs to the universal ribosomal protein uL23 family.</text>
</comment>
<dbReference type="GO" id="GO:0003735">
    <property type="term" value="F:structural constituent of ribosome"/>
    <property type="evidence" value="ECO:0007669"/>
    <property type="project" value="InterPro"/>
</dbReference>
<proteinExistence type="inferred from homology"/>
<dbReference type="GO" id="GO:0005840">
    <property type="term" value="C:ribosome"/>
    <property type="evidence" value="ECO:0007669"/>
    <property type="project" value="UniProtKB-KW"/>
</dbReference>
<keyword evidence="5" id="KW-0699">rRNA-binding</keyword>
<dbReference type="EMBL" id="KT625200">
    <property type="protein sequence ID" value="ALO21516.1"/>
    <property type="molecule type" value="Genomic_DNA"/>
</dbReference>
<dbReference type="InterPro" id="IPR012678">
    <property type="entry name" value="Ribosomal_uL23/eL15/eS24_sf"/>
</dbReference>
<evidence type="ECO:0000256" key="1">
    <source>
        <dbReference type="ARBA" id="ARBA00006700"/>
    </source>
</evidence>
<name>A0A0S2IDC8_9CHLO</name>
<geneLocation type="chloroplast" evidence="6"/>
<evidence type="ECO:0000313" key="6">
    <source>
        <dbReference type="EMBL" id="ALO21516.1"/>
    </source>
</evidence>
<comment type="subunit">
    <text evidence="5">Part of the 50S ribosomal subunit.</text>
</comment>
<keyword evidence="6" id="KW-0934">Plastid</keyword>
<keyword evidence="5" id="KW-0694">RNA-binding</keyword>
<evidence type="ECO:0000256" key="3">
    <source>
        <dbReference type="ARBA" id="ARBA00023274"/>
    </source>
</evidence>
<gene>
    <name evidence="5 6" type="primary">rpl23</name>
</gene>